<dbReference type="NCBIfam" id="TIGR01766">
    <property type="entry name" value="IS200/IS605 family accessory protein TnpB-like domain"/>
    <property type="match status" value="1"/>
</dbReference>
<dbReference type="EMBL" id="JAWJZF010000372">
    <property type="protein sequence ID" value="MDX2293663.1"/>
    <property type="molecule type" value="Genomic_DNA"/>
</dbReference>
<name>A0ABU4K7D7_9ACTN</name>
<sequence>MKLVAWVKLSPASAHDADALAATLRACNRAANHASGVAFAKDLKRRNVLQKEVYFALKAEYDLGAQPAVRAVKKVCDAYATLKGNIKAGNLGREGSKRRLRAESKPIVFREDAAQPFDDRILTWNLDARRVSIWTVAGRIKHIPFVCSPEALKLLASRRGESDLVMRDGTFFLTATIEVPEPPVSEPSGFLGVDLGIVNIATTSDGEIMSGRRLNRYRRRMRNLRSKLQKKRTKSAKRALKRIGRRESRHVANTNHVIAKKLVATAERTSRGIALEDLSGIRQRVTAKKDQRARLHSWAFAQLGAFVEYKARRAGVPVVHVDPRNTSRQCSECRHTHRTNRVDQARFVCRSCGTVMHADHNGSRNIAQRGDAVWKRGAVNRPSTA</sequence>
<feature type="domain" description="Cas12f1-like TNB" evidence="7">
    <location>
        <begin position="300"/>
        <end position="366"/>
    </location>
</feature>
<dbReference type="InterPro" id="IPR010095">
    <property type="entry name" value="Cas12f1-like_TNB"/>
</dbReference>
<protein>
    <submittedName>
        <fullName evidence="8">Transposase</fullName>
    </submittedName>
</protein>
<evidence type="ECO:0000259" key="7">
    <source>
        <dbReference type="Pfam" id="PF07282"/>
    </source>
</evidence>
<dbReference type="Proteomes" id="UP001278571">
    <property type="component" value="Unassembled WGS sequence"/>
</dbReference>
<accession>A0ABU4K7D7</accession>
<comment type="similarity">
    <text evidence="1">In the C-terminal section; belongs to the transposase 35 family.</text>
</comment>
<proteinExistence type="inferred from homology"/>
<comment type="similarity">
    <text evidence="2">In the N-terminal section; belongs to the transposase 2 family.</text>
</comment>
<dbReference type="Pfam" id="PF07282">
    <property type="entry name" value="Cas12f1-like_TNB"/>
    <property type="match status" value="1"/>
</dbReference>
<dbReference type="RefSeq" id="WP_319010041.1">
    <property type="nucleotide sequence ID" value="NZ_JAWJZF010000372.1"/>
</dbReference>
<evidence type="ECO:0000256" key="1">
    <source>
        <dbReference type="ARBA" id="ARBA00008761"/>
    </source>
</evidence>
<evidence type="ECO:0000256" key="2">
    <source>
        <dbReference type="ARBA" id="ARBA00011044"/>
    </source>
</evidence>
<keyword evidence="5" id="KW-0233">DNA recombination</keyword>
<keyword evidence="3" id="KW-0815">Transposition</keyword>
<dbReference type="Pfam" id="PF01385">
    <property type="entry name" value="OrfB_IS605"/>
    <property type="match status" value="1"/>
</dbReference>
<reference evidence="8 9" key="1">
    <citation type="submission" date="2023-10" db="EMBL/GenBank/DDBJ databases">
        <authorList>
            <person name="Wang X.X."/>
        </authorList>
    </citation>
    <scope>NUCLEOTIDE SEQUENCE [LARGE SCALE GENOMIC DNA]</scope>
    <source>
        <strain evidence="8 9">NBRC 12816</strain>
    </source>
</reference>
<evidence type="ECO:0000313" key="9">
    <source>
        <dbReference type="Proteomes" id="UP001278571"/>
    </source>
</evidence>
<dbReference type="PANTHER" id="PTHR30405:SF11">
    <property type="entry name" value="RNA-GUIDED DNA ENDONUCLEASE RV2885C-RELATED"/>
    <property type="match status" value="1"/>
</dbReference>
<evidence type="ECO:0000256" key="3">
    <source>
        <dbReference type="ARBA" id="ARBA00022578"/>
    </source>
</evidence>
<dbReference type="InterPro" id="IPR001959">
    <property type="entry name" value="Transposase"/>
</dbReference>
<evidence type="ECO:0000259" key="6">
    <source>
        <dbReference type="Pfam" id="PF01385"/>
    </source>
</evidence>
<keyword evidence="4" id="KW-0238">DNA-binding</keyword>
<evidence type="ECO:0000256" key="5">
    <source>
        <dbReference type="ARBA" id="ARBA00023172"/>
    </source>
</evidence>
<evidence type="ECO:0000313" key="8">
    <source>
        <dbReference type="EMBL" id="MDX2293663.1"/>
    </source>
</evidence>
<organism evidence="8 9">
    <name type="scientific">Streptomyces roseolus</name>
    <dbReference type="NCBI Taxonomy" id="67358"/>
    <lineage>
        <taxon>Bacteria</taxon>
        <taxon>Bacillati</taxon>
        <taxon>Actinomycetota</taxon>
        <taxon>Actinomycetes</taxon>
        <taxon>Kitasatosporales</taxon>
        <taxon>Streptomycetaceae</taxon>
        <taxon>Streptomyces</taxon>
    </lineage>
</organism>
<evidence type="ECO:0000256" key="4">
    <source>
        <dbReference type="ARBA" id="ARBA00023125"/>
    </source>
</evidence>
<dbReference type="InterPro" id="IPR051399">
    <property type="entry name" value="RNA-guided_DNA_endo/Transpos"/>
</dbReference>
<dbReference type="PANTHER" id="PTHR30405">
    <property type="entry name" value="TRANSPOSASE"/>
    <property type="match status" value="1"/>
</dbReference>
<comment type="caution">
    <text evidence="8">The sequence shown here is derived from an EMBL/GenBank/DDBJ whole genome shotgun (WGS) entry which is preliminary data.</text>
</comment>
<dbReference type="NCBIfam" id="NF040570">
    <property type="entry name" value="guided_TnpB"/>
    <property type="match status" value="1"/>
</dbReference>
<gene>
    <name evidence="8" type="ORF">R2363_15975</name>
</gene>
<keyword evidence="9" id="KW-1185">Reference proteome</keyword>
<feature type="domain" description="Probable transposase IS891/IS1136/IS1341" evidence="6">
    <location>
        <begin position="177"/>
        <end position="269"/>
    </location>
</feature>